<keyword evidence="1" id="KW-0804">Transcription</keyword>
<dbReference type="InterPro" id="IPR027238">
    <property type="entry name" value="RuvB-like"/>
</dbReference>
<dbReference type="Pfam" id="PF06068">
    <property type="entry name" value="TIP49"/>
    <property type="match status" value="1"/>
</dbReference>
<keyword evidence="1" id="KW-0539">Nucleus</keyword>
<dbReference type="PANTHER" id="PTHR11093">
    <property type="entry name" value="RUVB-RELATED REPTIN AND PONTIN"/>
    <property type="match status" value="1"/>
</dbReference>
<evidence type="ECO:0000313" key="4">
    <source>
        <dbReference type="Proteomes" id="UP000238479"/>
    </source>
</evidence>
<organism evidence="3 4">
    <name type="scientific">Rosa chinensis</name>
    <name type="common">China rose</name>
    <dbReference type="NCBI Taxonomy" id="74649"/>
    <lineage>
        <taxon>Eukaryota</taxon>
        <taxon>Viridiplantae</taxon>
        <taxon>Streptophyta</taxon>
        <taxon>Embryophyta</taxon>
        <taxon>Tracheophyta</taxon>
        <taxon>Spermatophyta</taxon>
        <taxon>Magnoliopsida</taxon>
        <taxon>eudicotyledons</taxon>
        <taxon>Gunneridae</taxon>
        <taxon>Pentapetalae</taxon>
        <taxon>rosids</taxon>
        <taxon>fabids</taxon>
        <taxon>Rosales</taxon>
        <taxon>Rosaceae</taxon>
        <taxon>Rosoideae</taxon>
        <taxon>Rosoideae incertae sedis</taxon>
        <taxon>Rosa</taxon>
    </lineage>
</organism>
<evidence type="ECO:0000256" key="1">
    <source>
        <dbReference type="RuleBase" id="RU363048"/>
    </source>
</evidence>
<feature type="domain" description="TIP49 P-loop" evidence="2">
    <location>
        <begin position="14"/>
        <end position="70"/>
    </location>
</feature>
<dbReference type="Gene3D" id="3.40.50.300">
    <property type="entry name" value="P-loop containing nucleotide triphosphate hydrolases"/>
    <property type="match status" value="1"/>
</dbReference>
<name>A0A2P6PPI1_ROSCH</name>
<sequence length="84" mass="9452">MTPWDPVLSKSSGPDRELQECKEVVHCVTLHEIDVINSKTQGFLALFTGDTGEIHSEVREQIDTQVAECRGREGRNCARCSLHR</sequence>
<proteinExistence type="inferred from homology"/>
<dbReference type="EC" id="3.6.4.12" evidence="1"/>
<keyword evidence="4" id="KW-1185">Reference proteome</keyword>
<dbReference type="STRING" id="74649.A0A2P6PPI1"/>
<dbReference type="InterPro" id="IPR027417">
    <property type="entry name" value="P-loop_NTPase"/>
</dbReference>
<gene>
    <name evidence="3" type="ORF">RchiOBHm_Chr6g0265881</name>
</gene>
<keyword evidence="1 3" id="KW-0347">Helicase</keyword>
<dbReference type="Gramene" id="PRQ23843">
    <property type="protein sequence ID" value="PRQ23843"/>
    <property type="gene ID" value="RchiOBHm_Chr6g0265881"/>
</dbReference>
<dbReference type="GO" id="GO:0016887">
    <property type="term" value="F:ATP hydrolysis activity"/>
    <property type="evidence" value="ECO:0007669"/>
    <property type="project" value="RHEA"/>
</dbReference>
<dbReference type="AlphaFoldDB" id="A0A2P6PPI1"/>
<evidence type="ECO:0000313" key="3">
    <source>
        <dbReference type="EMBL" id="PRQ23843.1"/>
    </source>
</evidence>
<dbReference type="Proteomes" id="UP000238479">
    <property type="component" value="Chromosome 6"/>
</dbReference>
<comment type="catalytic activity">
    <reaction evidence="1">
        <text>ATP + H2O = ADP + phosphate + H(+)</text>
        <dbReference type="Rhea" id="RHEA:13065"/>
        <dbReference type="ChEBI" id="CHEBI:15377"/>
        <dbReference type="ChEBI" id="CHEBI:15378"/>
        <dbReference type="ChEBI" id="CHEBI:30616"/>
        <dbReference type="ChEBI" id="CHEBI:43474"/>
        <dbReference type="ChEBI" id="CHEBI:456216"/>
        <dbReference type="EC" id="3.6.4.12"/>
    </reaction>
</comment>
<accession>A0A2P6PPI1</accession>
<keyword evidence="1" id="KW-0067">ATP-binding</keyword>
<dbReference type="EMBL" id="PDCK01000044">
    <property type="protein sequence ID" value="PRQ23843.1"/>
    <property type="molecule type" value="Genomic_DNA"/>
</dbReference>
<comment type="similarity">
    <text evidence="1">Belongs to the RuvB family.</text>
</comment>
<keyword evidence="1 3" id="KW-0378">Hydrolase</keyword>
<keyword evidence="1" id="KW-0805">Transcription regulation</keyword>
<keyword evidence="1" id="KW-0547">Nucleotide-binding</keyword>
<dbReference type="GO" id="GO:0003678">
    <property type="term" value="F:DNA helicase activity"/>
    <property type="evidence" value="ECO:0007669"/>
    <property type="project" value="UniProtKB-EC"/>
</dbReference>
<protein>
    <recommendedName>
        <fullName evidence="1">RuvB-like helicase</fullName>
        <ecNumber evidence="1">3.6.4.12</ecNumber>
    </recommendedName>
</protein>
<dbReference type="InterPro" id="IPR010339">
    <property type="entry name" value="TIP49_P-loop"/>
</dbReference>
<reference evidence="3 4" key="1">
    <citation type="journal article" date="2018" name="Nat. Genet.">
        <title>The Rosa genome provides new insights in the design of modern roses.</title>
        <authorList>
            <person name="Bendahmane M."/>
        </authorList>
    </citation>
    <scope>NUCLEOTIDE SEQUENCE [LARGE SCALE GENOMIC DNA]</scope>
    <source>
        <strain evidence="4">cv. Old Blush</strain>
    </source>
</reference>
<evidence type="ECO:0000259" key="2">
    <source>
        <dbReference type="Pfam" id="PF06068"/>
    </source>
</evidence>
<comment type="caution">
    <text evidence="3">The sequence shown here is derived from an EMBL/GenBank/DDBJ whole genome shotgun (WGS) entry which is preliminary data.</text>
</comment>
<dbReference type="GO" id="GO:0005524">
    <property type="term" value="F:ATP binding"/>
    <property type="evidence" value="ECO:0007669"/>
    <property type="project" value="UniProtKB-KW"/>
</dbReference>